<evidence type="ECO:0000313" key="1">
    <source>
        <dbReference type="EMBL" id="EAT12911.1"/>
    </source>
</evidence>
<dbReference type="AlphaFoldDB" id="Q1N4F3"/>
<dbReference type="EC" id="3.6.1.-" evidence="1"/>
<evidence type="ECO:0000313" key="2">
    <source>
        <dbReference type="Proteomes" id="UP000004263"/>
    </source>
</evidence>
<keyword evidence="2" id="KW-1185">Reference proteome</keyword>
<reference evidence="1 2" key="1">
    <citation type="submission" date="2006-03" db="EMBL/GenBank/DDBJ databases">
        <authorList>
            <person name="Pinhassi J."/>
            <person name="Pedros-Alio C."/>
            <person name="Ferriera S."/>
            <person name="Johnson J."/>
            <person name="Kravitz S."/>
            <person name="Halpern A."/>
            <person name="Remington K."/>
            <person name="Beeson K."/>
            <person name="Tran B."/>
            <person name="Rogers Y.-H."/>
            <person name="Friedman R."/>
            <person name="Venter J.C."/>
        </authorList>
    </citation>
    <scope>NUCLEOTIDE SEQUENCE [LARGE SCALE GENOMIC DNA]</scope>
    <source>
        <strain evidence="1 2">RED65</strain>
    </source>
</reference>
<gene>
    <name evidence="1" type="ORF">RED65_14482</name>
</gene>
<dbReference type="GO" id="GO:0016787">
    <property type="term" value="F:hydrolase activity"/>
    <property type="evidence" value="ECO:0007669"/>
    <property type="project" value="UniProtKB-KW"/>
</dbReference>
<protein>
    <submittedName>
        <fullName evidence="1">Dinucleoside polyphosphate hydrolase</fullName>
        <ecNumber evidence="1">3.6.1.-</ecNumber>
    </submittedName>
</protein>
<keyword evidence="1" id="KW-0378">Hydrolase</keyword>
<dbReference type="EMBL" id="AAQH01000003">
    <property type="protein sequence ID" value="EAT12911.1"/>
    <property type="molecule type" value="Genomic_DNA"/>
</dbReference>
<dbReference type="Proteomes" id="UP000004263">
    <property type="component" value="Unassembled WGS sequence"/>
</dbReference>
<organism evidence="1 2">
    <name type="scientific">Bermanella marisrubri</name>
    <dbReference type="NCBI Taxonomy" id="207949"/>
    <lineage>
        <taxon>Bacteria</taxon>
        <taxon>Pseudomonadati</taxon>
        <taxon>Pseudomonadota</taxon>
        <taxon>Gammaproteobacteria</taxon>
        <taxon>Oceanospirillales</taxon>
        <taxon>Oceanospirillaceae</taxon>
        <taxon>Bermanella</taxon>
    </lineage>
</organism>
<proteinExistence type="predicted"/>
<accession>Q1N4F3</accession>
<name>Q1N4F3_9GAMM</name>
<dbReference type="HOGENOM" id="CLU_3018624_0_0_6"/>
<sequence length="55" mass="6368">PITYPAPIIEFRFMSELKADAFIAAYEFKQKPFLFLSHTHWFVVMANHTLGQAVP</sequence>
<feature type="non-terminal residue" evidence="1">
    <location>
        <position position="1"/>
    </location>
</feature>
<comment type="caution">
    <text evidence="1">The sequence shown here is derived from an EMBL/GenBank/DDBJ whole genome shotgun (WGS) entry which is preliminary data.</text>
</comment>